<feature type="DNA-binding region" description="H-T-H motif" evidence="4">
    <location>
        <begin position="27"/>
        <end position="46"/>
    </location>
</feature>
<keyword evidence="2 4" id="KW-0238">DNA-binding</keyword>
<dbReference type="Pfam" id="PF13305">
    <property type="entry name" value="TetR_C_33"/>
    <property type="match status" value="1"/>
</dbReference>
<dbReference type="PANTHER" id="PTHR30055">
    <property type="entry name" value="HTH-TYPE TRANSCRIPTIONAL REGULATOR RUTR"/>
    <property type="match status" value="1"/>
</dbReference>
<keyword evidence="7" id="KW-1185">Reference proteome</keyword>
<evidence type="ECO:0000256" key="2">
    <source>
        <dbReference type="ARBA" id="ARBA00023125"/>
    </source>
</evidence>
<keyword evidence="1" id="KW-0805">Transcription regulation</keyword>
<proteinExistence type="predicted"/>
<protein>
    <submittedName>
        <fullName evidence="6">TetR/AcrR family transcriptional regulator</fullName>
    </submittedName>
</protein>
<evidence type="ECO:0000256" key="4">
    <source>
        <dbReference type="PROSITE-ProRule" id="PRU00335"/>
    </source>
</evidence>
<dbReference type="RefSeq" id="WP_189652062.1">
    <property type="nucleotide sequence ID" value="NZ_BMRC01000024.1"/>
</dbReference>
<dbReference type="InterPro" id="IPR036271">
    <property type="entry name" value="Tet_transcr_reg_TetR-rel_C_sf"/>
</dbReference>
<feature type="domain" description="HTH tetR-type" evidence="5">
    <location>
        <begin position="4"/>
        <end position="64"/>
    </location>
</feature>
<dbReference type="PANTHER" id="PTHR30055:SF234">
    <property type="entry name" value="HTH-TYPE TRANSCRIPTIONAL REGULATOR BETI"/>
    <property type="match status" value="1"/>
</dbReference>
<keyword evidence="3" id="KW-0804">Transcription</keyword>
<sequence length="201" mass="22087">MSEQGTAARIASVARRILVEEGADAVSMRRVGEAVGVTAMAIYRHYPNREALLRAVADASARELAEAWTRRPDAGGLEERFAAALDDFLDFALGSPHLYHFLTSDAWARARRFPDDFRDGQGPPFSVVVALVEEGMRAGLLREDDPLETALAVTASTQGLVQQYLSGRMSMAEPDFRALCHRTVSRVFNGVRNKPLTPPCR</sequence>
<comment type="caution">
    <text evidence="6">The sequence shown here is derived from an EMBL/GenBank/DDBJ whole genome shotgun (WGS) entry which is preliminary data.</text>
</comment>
<accession>A0ABV5IQX2</accession>
<reference evidence="6 7" key="1">
    <citation type="submission" date="2024-09" db="EMBL/GenBank/DDBJ databases">
        <authorList>
            <person name="Sun Q."/>
            <person name="Mori K."/>
        </authorList>
    </citation>
    <scope>NUCLEOTIDE SEQUENCE [LARGE SCALE GENOMIC DNA]</scope>
    <source>
        <strain evidence="6 7">CCM 3426</strain>
    </source>
</reference>
<dbReference type="InterPro" id="IPR025996">
    <property type="entry name" value="MT1864/Rv1816-like_C"/>
</dbReference>
<evidence type="ECO:0000259" key="5">
    <source>
        <dbReference type="PROSITE" id="PS50977"/>
    </source>
</evidence>
<evidence type="ECO:0000313" key="7">
    <source>
        <dbReference type="Proteomes" id="UP001589647"/>
    </source>
</evidence>
<dbReference type="Pfam" id="PF00440">
    <property type="entry name" value="TetR_N"/>
    <property type="match status" value="1"/>
</dbReference>
<dbReference type="PRINTS" id="PR00455">
    <property type="entry name" value="HTHTETR"/>
</dbReference>
<gene>
    <name evidence="6" type="ORF">ACFFV7_37445</name>
</gene>
<evidence type="ECO:0000256" key="1">
    <source>
        <dbReference type="ARBA" id="ARBA00023015"/>
    </source>
</evidence>
<dbReference type="InterPro" id="IPR050109">
    <property type="entry name" value="HTH-type_TetR-like_transc_reg"/>
</dbReference>
<dbReference type="SUPFAM" id="SSF48498">
    <property type="entry name" value="Tetracyclin repressor-like, C-terminal domain"/>
    <property type="match status" value="1"/>
</dbReference>
<dbReference type="InterPro" id="IPR001647">
    <property type="entry name" value="HTH_TetR"/>
</dbReference>
<dbReference type="InterPro" id="IPR009057">
    <property type="entry name" value="Homeodomain-like_sf"/>
</dbReference>
<evidence type="ECO:0000313" key="6">
    <source>
        <dbReference type="EMBL" id="MFB9206926.1"/>
    </source>
</evidence>
<name>A0ABV5IQX2_9ACTN</name>
<dbReference type="EMBL" id="JBHMEI010000042">
    <property type="protein sequence ID" value="MFB9206926.1"/>
    <property type="molecule type" value="Genomic_DNA"/>
</dbReference>
<dbReference type="PROSITE" id="PS50977">
    <property type="entry name" value="HTH_TETR_2"/>
    <property type="match status" value="1"/>
</dbReference>
<dbReference type="SUPFAM" id="SSF46689">
    <property type="entry name" value="Homeodomain-like"/>
    <property type="match status" value="1"/>
</dbReference>
<evidence type="ECO:0000256" key="3">
    <source>
        <dbReference type="ARBA" id="ARBA00023163"/>
    </source>
</evidence>
<dbReference type="Gene3D" id="1.10.357.10">
    <property type="entry name" value="Tetracycline Repressor, domain 2"/>
    <property type="match status" value="1"/>
</dbReference>
<organism evidence="6 7">
    <name type="scientific">Nonomuraea spiralis</name>
    <dbReference type="NCBI Taxonomy" id="46182"/>
    <lineage>
        <taxon>Bacteria</taxon>
        <taxon>Bacillati</taxon>
        <taxon>Actinomycetota</taxon>
        <taxon>Actinomycetes</taxon>
        <taxon>Streptosporangiales</taxon>
        <taxon>Streptosporangiaceae</taxon>
        <taxon>Nonomuraea</taxon>
    </lineage>
</organism>
<dbReference type="Proteomes" id="UP001589647">
    <property type="component" value="Unassembled WGS sequence"/>
</dbReference>